<reference evidence="1" key="1">
    <citation type="submission" date="2020-07" db="EMBL/GenBank/DDBJ databases">
        <title>Multicomponent nature underlies the extraordinary mechanical properties of spider dragline silk.</title>
        <authorList>
            <person name="Kono N."/>
            <person name="Nakamura H."/>
            <person name="Mori M."/>
            <person name="Yoshida Y."/>
            <person name="Ohtoshi R."/>
            <person name="Malay A.D."/>
            <person name="Moran D.A.P."/>
            <person name="Tomita M."/>
            <person name="Numata K."/>
            <person name="Arakawa K."/>
        </authorList>
    </citation>
    <scope>NUCLEOTIDE SEQUENCE</scope>
</reference>
<name>A0A8X6I256_TRICU</name>
<dbReference type="Proteomes" id="UP000887116">
    <property type="component" value="Unassembled WGS sequence"/>
</dbReference>
<evidence type="ECO:0000313" key="2">
    <source>
        <dbReference type="Proteomes" id="UP000887116"/>
    </source>
</evidence>
<proteinExistence type="predicted"/>
<sequence length="99" mass="11970">MFEDRSTIRCTLLEPVNDLLHAFKWRMNDSIGWEDSGNWFQHIDFYGYSYEWVLCIDKSESSSHNYVSLQMLQNRMPDVTFCMRSKSCMFKYFNVQKIK</sequence>
<dbReference type="OrthoDB" id="6407667at2759"/>
<organism evidence="1 2">
    <name type="scientific">Trichonephila clavata</name>
    <name type="common">Joro spider</name>
    <name type="synonym">Nephila clavata</name>
    <dbReference type="NCBI Taxonomy" id="2740835"/>
    <lineage>
        <taxon>Eukaryota</taxon>
        <taxon>Metazoa</taxon>
        <taxon>Ecdysozoa</taxon>
        <taxon>Arthropoda</taxon>
        <taxon>Chelicerata</taxon>
        <taxon>Arachnida</taxon>
        <taxon>Araneae</taxon>
        <taxon>Araneomorphae</taxon>
        <taxon>Entelegynae</taxon>
        <taxon>Araneoidea</taxon>
        <taxon>Nephilidae</taxon>
        <taxon>Trichonephila</taxon>
    </lineage>
</organism>
<keyword evidence="2" id="KW-1185">Reference proteome</keyword>
<dbReference type="EMBL" id="BMAO01029807">
    <property type="protein sequence ID" value="GFR34038.1"/>
    <property type="molecule type" value="Genomic_DNA"/>
</dbReference>
<dbReference type="AlphaFoldDB" id="A0A8X6I256"/>
<protein>
    <submittedName>
        <fullName evidence="1">Uncharacterized protein</fullName>
    </submittedName>
</protein>
<accession>A0A8X6I256</accession>
<comment type="caution">
    <text evidence="1">The sequence shown here is derived from an EMBL/GenBank/DDBJ whole genome shotgun (WGS) entry which is preliminary data.</text>
</comment>
<gene>
    <name evidence="1" type="ORF">TNCT_181311</name>
</gene>
<evidence type="ECO:0000313" key="1">
    <source>
        <dbReference type="EMBL" id="GFR34038.1"/>
    </source>
</evidence>